<dbReference type="CDD" id="cd18103">
    <property type="entry name" value="SpoU-like_RlmB"/>
    <property type="match status" value="1"/>
</dbReference>
<dbReference type="SUPFAM" id="SSF55315">
    <property type="entry name" value="L30e-like"/>
    <property type="match status" value="1"/>
</dbReference>
<dbReference type="OrthoDB" id="9785673at2"/>
<reference evidence="9" key="1">
    <citation type="submission" date="2017-08" db="EMBL/GenBank/DDBJ databases">
        <title>Direct submision.</title>
        <authorList>
            <person name="Kim S.-J."/>
            <person name="Rhee S.-K."/>
        </authorList>
    </citation>
    <scope>NUCLEOTIDE SEQUENCE [LARGE SCALE GENOMIC DNA]</scope>
    <source>
        <strain evidence="9">GI5</strain>
    </source>
</reference>
<feature type="domain" description="RNA 2-O ribose methyltransferase substrate binding" evidence="7">
    <location>
        <begin position="6"/>
        <end position="82"/>
    </location>
</feature>
<evidence type="ECO:0000313" key="9">
    <source>
        <dbReference type="Proteomes" id="UP000235116"/>
    </source>
</evidence>
<organism evidence="8 9">
    <name type="scientific">Ketobacter alkanivorans</name>
    <dbReference type="NCBI Taxonomy" id="1917421"/>
    <lineage>
        <taxon>Bacteria</taxon>
        <taxon>Pseudomonadati</taxon>
        <taxon>Pseudomonadota</taxon>
        <taxon>Gammaproteobacteria</taxon>
        <taxon>Pseudomonadales</taxon>
        <taxon>Ketobacteraceae</taxon>
        <taxon>Ketobacter</taxon>
    </lineage>
</organism>
<comment type="function">
    <text evidence="6">Specifically methylates the ribose of guanosine 2251 in 23S rRNA.</text>
</comment>
<keyword evidence="3 6" id="KW-0489">Methyltransferase</keyword>
<evidence type="ECO:0000259" key="7">
    <source>
        <dbReference type="SMART" id="SM00967"/>
    </source>
</evidence>
<dbReference type="Gene3D" id="3.30.1330.30">
    <property type="match status" value="1"/>
</dbReference>
<comment type="subcellular location">
    <subcellularLocation>
        <location evidence="6">Cytoplasm</location>
    </subcellularLocation>
</comment>
<dbReference type="EC" id="2.1.1.185" evidence="6"/>
<dbReference type="SMART" id="SM00967">
    <property type="entry name" value="SpoU_sub_bind"/>
    <property type="match status" value="1"/>
</dbReference>
<dbReference type="NCBIfam" id="TIGR00186">
    <property type="entry name" value="rRNA_methyl_3"/>
    <property type="match status" value="1"/>
</dbReference>
<evidence type="ECO:0000256" key="5">
    <source>
        <dbReference type="ARBA" id="ARBA00022691"/>
    </source>
</evidence>
<evidence type="ECO:0000256" key="1">
    <source>
        <dbReference type="ARBA" id="ARBA00022490"/>
    </source>
</evidence>
<comment type="catalytic activity">
    <reaction evidence="6">
        <text>guanosine(2251) in 23S rRNA + S-adenosyl-L-methionine = 2'-O-methylguanosine(2251) in 23S rRNA + S-adenosyl-L-homocysteine + H(+)</text>
        <dbReference type="Rhea" id="RHEA:24140"/>
        <dbReference type="Rhea" id="RHEA-COMP:10239"/>
        <dbReference type="Rhea" id="RHEA-COMP:10241"/>
        <dbReference type="ChEBI" id="CHEBI:15378"/>
        <dbReference type="ChEBI" id="CHEBI:57856"/>
        <dbReference type="ChEBI" id="CHEBI:59789"/>
        <dbReference type="ChEBI" id="CHEBI:74269"/>
        <dbReference type="ChEBI" id="CHEBI:74445"/>
        <dbReference type="EC" id="2.1.1.185"/>
    </reaction>
</comment>
<evidence type="ECO:0000256" key="3">
    <source>
        <dbReference type="ARBA" id="ARBA00022603"/>
    </source>
</evidence>
<dbReference type="GO" id="GO:0070039">
    <property type="term" value="F:rRNA (guanosine-2'-O-)-methyltransferase activity"/>
    <property type="evidence" value="ECO:0007669"/>
    <property type="project" value="UniProtKB-UniRule"/>
</dbReference>
<dbReference type="Proteomes" id="UP000235116">
    <property type="component" value="Chromosome"/>
</dbReference>
<dbReference type="KEGG" id="kak:Kalk_15045"/>
<dbReference type="RefSeq" id="WP_101895034.1">
    <property type="nucleotide sequence ID" value="NZ_CP022684.1"/>
</dbReference>
<evidence type="ECO:0000256" key="6">
    <source>
        <dbReference type="HAMAP-Rule" id="MF_01887"/>
    </source>
</evidence>
<keyword evidence="2 6" id="KW-0698">rRNA processing</keyword>
<dbReference type="InterPro" id="IPR013123">
    <property type="entry name" value="SpoU_subst-bd"/>
</dbReference>
<comment type="similarity">
    <text evidence="6">Belongs to the class IV-like SAM-binding methyltransferase superfamily. RNA methyltransferase TrmH family. RlmB subfamily.</text>
</comment>
<dbReference type="PANTHER" id="PTHR46429">
    <property type="entry name" value="23S RRNA (GUANOSINE-2'-O-)-METHYLTRANSFERASE RLMB"/>
    <property type="match status" value="1"/>
</dbReference>
<keyword evidence="9" id="KW-1185">Reference proteome</keyword>
<dbReference type="InterPro" id="IPR001537">
    <property type="entry name" value="SpoU_MeTrfase"/>
</dbReference>
<feature type="binding site" evidence="6">
    <location>
        <position position="220"/>
    </location>
    <ligand>
        <name>S-adenosyl-L-methionine</name>
        <dbReference type="ChEBI" id="CHEBI:59789"/>
    </ligand>
</feature>
<dbReference type="InterPro" id="IPR029026">
    <property type="entry name" value="tRNA_m1G_MTases_N"/>
</dbReference>
<evidence type="ECO:0000256" key="2">
    <source>
        <dbReference type="ARBA" id="ARBA00022552"/>
    </source>
</evidence>
<dbReference type="InterPro" id="IPR024915">
    <property type="entry name" value="23S_rRNA_MeTrfase_RlmB"/>
</dbReference>
<dbReference type="AlphaFoldDB" id="A0A2K9LMS0"/>
<name>A0A2K9LMS0_9GAMM</name>
<dbReference type="InterPro" id="IPR004441">
    <property type="entry name" value="rRNA_MeTrfase_TrmH"/>
</dbReference>
<feature type="binding site" evidence="6">
    <location>
        <position position="200"/>
    </location>
    <ligand>
        <name>S-adenosyl-L-methionine</name>
        <dbReference type="ChEBI" id="CHEBI:59789"/>
    </ligand>
</feature>
<evidence type="ECO:0000256" key="4">
    <source>
        <dbReference type="ARBA" id="ARBA00022679"/>
    </source>
</evidence>
<dbReference type="HAMAP" id="MF_01887">
    <property type="entry name" value="23SrRNA_methyltr_B"/>
    <property type="match status" value="1"/>
</dbReference>
<keyword evidence="1 6" id="KW-0963">Cytoplasm</keyword>
<keyword evidence="5 6" id="KW-0949">S-adenosyl-L-methionine</keyword>
<dbReference type="EMBL" id="CP022684">
    <property type="protein sequence ID" value="AUM13659.1"/>
    <property type="molecule type" value="Genomic_DNA"/>
</dbReference>
<dbReference type="InterPro" id="IPR029028">
    <property type="entry name" value="Alpha/beta_knot_MTases"/>
</dbReference>
<keyword evidence="4 6" id="KW-0808">Transferase</keyword>
<gene>
    <name evidence="6" type="primary">rlmB</name>
    <name evidence="8" type="ORF">Kalk_15045</name>
</gene>
<dbReference type="GO" id="GO:0005829">
    <property type="term" value="C:cytosol"/>
    <property type="evidence" value="ECO:0007669"/>
    <property type="project" value="TreeGrafter"/>
</dbReference>
<accession>A0A2K9LMS0</accession>
<sequence length="249" mass="27345">MSKPDWLYGIHSVTAVLKRHPERVLEVKVQEGREEGRLDEVLGIIRQLGIACQHVNKKSMDHQFPDANHQGLAARCRLAAPLDEHGLFDLLDKLQVPPFLLILDSVTDPHNLGAVLRSADAAGVHAVMTTKDKSVGLTPVVRRVAVGAAEVVPFVQVTNLARLIKQLQDRQIWVVGTELDETAKSLYEADLKGPLALIMGAEGPGLRRLTRENCDQLVYIPMQGDVQSLNVSVAAGVCLFEALRQRSSF</sequence>
<protein>
    <recommendedName>
        <fullName evidence="6">23S rRNA (guanosine-2'-O-)-methyltransferase RlmB</fullName>
        <ecNumber evidence="6">2.1.1.185</ecNumber>
    </recommendedName>
    <alternativeName>
        <fullName evidence="6">23S rRNA (guanosine2251 2'-O)-methyltransferase</fullName>
    </alternativeName>
    <alternativeName>
        <fullName evidence="6">23S rRNA Gm2251 2'-O-methyltransferase</fullName>
    </alternativeName>
</protein>
<dbReference type="PANTHER" id="PTHR46429:SF1">
    <property type="entry name" value="23S RRNA (GUANOSINE-2'-O-)-METHYLTRANSFERASE RLMB"/>
    <property type="match status" value="1"/>
</dbReference>
<feature type="binding site" evidence="6">
    <location>
        <position position="229"/>
    </location>
    <ligand>
        <name>S-adenosyl-L-methionine</name>
        <dbReference type="ChEBI" id="CHEBI:59789"/>
    </ligand>
</feature>
<dbReference type="GO" id="GO:0003723">
    <property type="term" value="F:RNA binding"/>
    <property type="evidence" value="ECO:0007669"/>
    <property type="project" value="InterPro"/>
</dbReference>
<dbReference type="Pfam" id="PF08032">
    <property type="entry name" value="SpoU_sub_bind"/>
    <property type="match status" value="1"/>
</dbReference>
<dbReference type="FunFam" id="3.40.1280.10:FF:000008">
    <property type="entry name" value="Group 3 RNA methyltransferase TrmH"/>
    <property type="match status" value="1"/>
</dbReference>
<dbReference type="Pfam" id="PF00588">
    <property type="entry name" value="SpoU_methylase"/>
    <property type="match status" value="1"/>
</dbReference>
<dbReference type="Gene3D" id="3.40.1280.10">
    <property type="match status" value="1"/>
</dbReference>
<dbReference type="SUPFAM" id="SSF75217">
    <property type="entry name" value="alpha/beta knot"/>
    <property type="match status" value="1"/>
</dbReference>
<evidence type="ECO:0000313" key="8">
    <source>
        <dbReference type="EMBL" id="AUM13659.1"/>
    </source>
</evidence>
<dbReference type="InterPro" id="IPR029064">
    <property type="entry name" value="Ribosomal_eL30-like_sf"/>
</dbReference>
<proteinExistence type="inferred from homology"/>